<comment type="similarity">
    <text evidence="1">To bacterial alkanal monooxygenase alpha and beta chains.</text>
</comment>
<dbReference type="PATRIC" id="fig|46429.4.peg.3112"/>
<dbReference type="PANTHER" id="PTHR30137:SF6">
    <property type="entry name" value="LUCIFERASE-LIKE MONOOXYGENASE"/>
    <property type="match status" value="1"/>
</dbReference>
<dbReference type="AlphaFoldDB" id="A0A081RBN4"/>
<dbReference type="Gene3D" id="3.20.20.30">
    <property type="entry name" value="Luciferase-like domain"/>
    <property type="match status" value="1"/>
</dbReference>
<protein>
    <recommendedName>
        <fullName evidence="2">Luciferase-like monooxygenase</fullName>
    </recommendedName>
</protein>
<evidence type="ECO:0000256" key="3">
    <source>
        <dbReference type="SAM" id="MobiDB-lite"/>
    </source>
</evidence>
<organism evidence="5 6">
    <name type="scientific">Sphingobium chlorophenolicum</name>
    <dbReference type="NCBI Taxonomy" id="46429"/>
    <lineage>
        <taxon>Bacteria</taxon>
        <taxon>Pseudomonadati</taxon>
        <taxon>Pseudomonadota</taxon>
        <taxon>Alphaproteobacteria</taxon>
        <taxon>Sphingomonadales</taxon>
        <taxon>Sphingomonadaceae</taxon>
        <taxon>Sphingobium</taxon>
    </lineage>
</organism>
<dbReference type="CDD" id="cd00347">
    <property type="entry name" value="Flavin_utilizing_monoxygenases"/>
    <property type="match status" value="1"/>
</dbReference>
<evidence type="ECO:0000259" key="4">
    <source>
        <dbReference type="Pfam" id="PF00296"/>
    </source>
</evidence>
<dbReference type="Pfam" id="PF00296">
    <property type="entry name" value="Bac_luciferase"/>
    <property type="match status" value="1"/>
</dbReference>
<feature type="region of interest" description="Disordered" evidence="3">
    <location>
        <begin position="23"/>
        <end position="45"/>
    </location>
</feature>
<accession>A0A081RBN4</accession>
<comment type="caution">
    <text evidence="5">The sequence shown here is derived from an EMBL/GenBank/DDBJ whole genome shotgun (WGS) entry which is preliminary data.</text>
</comment>
<name>A0A081RBN4_SPHCR</name>
<reference evidence="5 6" key="1">
    <citation type="submission" date="2014-02" db="EMBL/GenBank/DDBJ databases">
        <title>Whole genome sequence of Sphingobium chlorophenolicum NBRC 16172.</title>
        <authorList>
            <person name="Gan H.M."/>
            <person name="Gan H.Y."/>
            <person name="Chew T.H."/>
            <person name="Savka M.A."/>
        </authorList>
    </citation>
    <scope>NUCLEOTIDE SEQUENCE [LARGE SCALE GENOMIC DNA]</scope>
    <source>
        <strain evidence="5 6">NBRC 16172</strain>
    </source>
</reference>
<evidence type="ECO:0000256" key="1">
    <source>
        <dbReference type="ARBA" id="ARBA00007789"/>
    </source>
</evidence>
<dbReference type="GO" id="GO:0005829">
    <property type="term" value="C:cytosol"/>
    <property type="evidence" value="ECO:0007669"/>
    <property type="project" value="TreeGrafter"/>
</dbReference>
<proteinExistence type="predicted"/>
<gene>
    <name evidence="5" type="ORF">BV95_03133</name>
</gene>
<dbReference type="SUPFAM" id="SSF51679">
    <property type="entry name" value="Bacterial luciferase-like"/>
    <property type="match status" value="1"/>
</dbReference>
<dbReference type="InterPro" id="IPR011251">
    <property type="entry name" value="Luciferase-like_dom"/>
</dbReference>
<dbReference type="FunFam" id="3.20.20.30:FF:000002">
    <property type="entry name" value="LLM class flavin-dependent oxidoreductase"/>
    <property type="match status" value="1"/>
</dbReference>
<dbReference type="GO" id="GO:0016705">
    <property type="term" value="F:oxidoreductase activity, acting on paired donors, with incorporation or reduction of molecular oxygen"/>
    <property type="evidence" value="ECO:0007669"/>
    <property type="project" value="InterPro"/>
</dbReference>
<dbReference type="EMBL" id="JFHR01000039">
    <property type="protein sequence ID" value="KEQ52607.1"/>
    <property type="molecule type" value="Genomic_DNA"/>
</dbReference>
<dbReference type="NCBIfam" id="TIGR03558">
    <property type="entry name" value="oxido_grp_1"/>
    <property type="match status" value="1"/>
</dbReference>
<dbReference type="Proteomes" id="UP000028411">
    <property type="component" value="Unassembled WGS sequence"/>
</dbReference>
<evidence type="ECO:0000256" key="2">
    <source>
        <dbReference type="ARBA" id="ARBA00074555"/>
    </source>
</evidence>
<dbReference type="InterPro" id="IPR036661">
    <property type="entry name" value="Luciferase-like_sf"/>
</dbReference>
<sequence>MRSMVEGKWRDLRIFPSTTAFSGGPPPHLSMGRNRIGPRPTPSCHPNITSNSRIEIKPAIPPYAGMTRFSVLDLVPVNEGSNPHEALKRAAAFAAHAESLGAHRYWVAEHHGMPGIASAATAVVLAHIGQATSRIRIGAGGIMLPNHAPLLIAEQFGTLAALFPGRVDLGLGRAPGSDQRVAQAMRRTLNGGPDDFPRDVMELQAYFAGDGRLGFQATPGAGEDVPLWILGSSLYGAQLAAALGLPYAFASHFAPGALDDAIAIYRRDFRPSAQLEQPYVMAGFNVFAADTMEEARLVATSMQQAFIRLRTGQPGKLQPPVPGYYESLPPQAQAILADVLSASSIGTQADVERDLAAFIRRTQVDEVILGGQIHDFEARKRSLEIAMAAGQAVSASHEATAAE</sequence>
<dbReference type="InterPro" id="IPR050766">
    <property type="entry name" value="Bact_Lucif_Oxidored"/>
</dbReference>
<evidence type="ECO:0000313" key="5">
    <source>
        <dbReference type="EMBL" id="KEQ52607.1"/>
    </source>
</evidence>
<evidence type="ECO:0000313" key="6">
    <source>
        <dbReference type="Proteomes" id="UP000028411"/>
    </source>
</evidence>
<feature type="domain" description="Luciferase-like" evidence="4">
    <location>
        <begin position="68"/>
        <end position="307"/>
    </location>
</feature>
<dbReference type="PANTHER" id="PTHR30137">
    <property type="entry name" value="LUCIFERASE-LIKE MONOOXYGENASE"/>
    <property type="match status" value="1"/>
</dbReference>
<dbReference type="eggNOG" id="COG2141">
    <property type="taxonomic scope" value="Bacteria"/>
</dbReference>
<dbReference type="InterPro" id="IPR019949">
    <property type="entry name" value="CmoO-like"/>
</dbReference>